<dbReference type="SUPFAM" id="SSF53474">
    <property type="entry name" value="alpha/beta-Hydrolases"/>
    <property type="match status" value="1"/>
</dbReference>
<evidence type="ECO:0000313" key="2">
    <source>
        <dbReference type="EMBL" id="RKR12982.1"/>
    </source>
</evidence>
<protein>
    <recommendedName>
        <fullName evidence="1">Serine aminopeptidase S33 domain-containing protein</fullName>
    </recommendedName>
</protein>
<evidence type="ECO:0000259" key="1">
    <source>
        <dbReference type="Pfam" id="PF12146"/>
    </source>
</evidence>
<evidence type="ECO:0000313" key="3">
    <source>
        <dbReference type="Proteomes" id="UP000269412"/>
    </source>
</evidence>
<dbReference type="InterPro" id="IPR022742">
    <property type="entry name" value="Hydrolase_4"/>
</dbReference>
<proteinExistence type="predicted"/>
<comment type="caution">
    <text evidence="2">The sequence shown here is derived from an EMBL/GenBank/DDBJ whole genome shotgun (WGS) entry which is preliminary data.</text>
</comment>
<dbReference type="EMBL" id="RBIQ01000008">
    <property type="protein sequence ID" value="RKR12982.1"/>
    <property type="molecule type" value="Genomic_DNA"/>
</dbReference>
<dbReference type="InterPro" id="IPR029058">
    <property type="entry name" value="AB_hydrolase_fold"/>
</dbReference>
<feature type="domain" description="Serine aminopeptidase S33" evidence="1">
    <location>
        <begin position="70"/>
        <end position="175"/>
    </location>
</feature>
<dbReference type="AlphaFoldDB" id="A0A495E7Q8"/>
<accession>A0A495E7Q8</accession>
<organism evidence="2 3">
    <name type="scientific">Maribacter vaceletii</name>
    <dbReference type="NCBI Taxonomy" id="1206816"/>
    <lineage>
        <taxon>Bacteria</taxon>
        <taxon>Pseudomonadati</taxon>
        <taxon>Bacteroidota</taxon>
        <taxon>Flavobacteriia</taxon>
        <taxon>Flavobacteriales</taxon>
        <taxon>Flavobacteriaceae</taxon>
        <taxon>Maribacter</taxon>
    </lineage>
</organism>
<gene>
    <name evidence="2" type="ORF">CLV91_1694</name>
</gene>
<dbReference type="PANTHER" id="PTHR12277:SF81">
    <property type="entry name" value="PROTEIN ABHD13"/>
    <property type="match status" value="1"/>
</dbReference>
<dbReference type="OrthoDB" id="9777090at2"/>
<dbReference type="Gene3D" id="3.40.50.1820">
    <property type="entry name" value="alpha/beta hydrolase"/>
    <property type="match status" value="1"/>
</dbReference>
<keyword evidence="3" id="KW-1185">Reference proteome</keyword>
<dbReference type="PANTHER" id="PTHR12277">
    <property type="entry name" value="ALPHA/BETA HYDROLASE DOMAIN-CONTAINING PROTEIN"/>
    <property type="match status" value="1"/>
</dbReference>
<dbReference type="RefSeq" id="WP_121066299.1">
    <property type="nucleotide sequence ID" value="NZ_RBIQ01000008.1"/>
</dbReference>
<name>A0A495E7Q8_9FLAO</name>
<feature type="domain" description="Serine aminopeptidase S33" evidence="1">
    <location>
        <begin position="203"/>
        <end position="252"/>
    </location>
</feature>
<dbReference type="Pfam" id="PF12146">
    <property type="entry name" value="Hydrolase_4"/>
    <property type="match status" value="2"/>
</dbReference>
<dbReference type="Proteomes" id="UP000269412">
    <property type="component" value="Unassembled WGS sequence"/>
</dbReference>
<reference evidence="2 3" key="1">
    <citation type="submission" date="2018-10" db="EMBL/GenBank/DDBJ databases">
        <title>Genomic Encyclopedia of Archaeal and Bacterial Type Strains, Phase II (KMG-II): from individual species to whole genera.</title>
        <authorList>
            <person name="Goeker M."/>
        </authorList>
    </citation>
    <scope>NUCLEOTIDE SEQUENCE [LARGE SCALE GENOMIC DNA]</scope>
    <source>
        <strain evidence="2 3">DSM 25230</strain>
    </source>
</reference>
<sequence>MKRLKRILLVIGVLYIAITALAYYNQDKLVFMPSKMPMNHEYDFCQPFQEFWLNAEDGGKINGIHIKNNSTKGVVLYFHGNSGNLSHLGHVANMISKKGYDIIMIDYRTFGKSSGTLTEEAIYSDSDMVYTYALETYSEDKIILYGRSFGTGVASALAAKNKPCKLILESPFYSAVSLGQHRFPFLPINWLSKFRFPSNEYIKKSSCPIYIFHGKDDRVIPFSSSKKLFDEIKGNNKKFYTIENAGHNYLQDYKTFKMGLTEALP</sequence>